<dbReference type="GO" id="GO:0008168">
    <property type="term" value="F:methyltransferase activity"/>
    <property type="evidence" value="ECO:0007669"/>
    <property type="project" value="UniProtKB-KW"/>
</dbReference>
<dbReference type="Proteomes" id="UP000033220">
    <property type="component" value="Chromosome DSM 122"/>
</dbReference>
<keyword evidence="1" id="KW-0489">Methyltransferase</keyword>
<evidence type="ECO:0000313" key="1">
    <source>
        <dbReference type="EMBL" id="CCG07797.1"/>
    </source>
</evidence>
<dbReference type="PATRIC" id="fig|1150469.3.peg.1328"/>
<name>H6SSB8_PARPM</name>
<dbReference type="STRING" id="1150469.RSPPHO_01171"/>
<reference evidence="1 2" key="1">
    <citation type="submission" date="2012-02" db="EMBL/GenBank/DDBJ databases">
        <title>Shotgun genome sequence of Phaeospirillum photometricum DSM 122.</title>
        <authorList>
            <person name="Duquesne K."/>
            <person name="Sturgis J."/>
        </authorList>
    </citation>
    <scope>NUCLEOTIDE SEQUENCE [LARGE SCALE GENOMIC DNA]</scope>
    <source>
        <strain evidence="2">DSM122</strain>
    </source>
</reference>
<keyword evidence="1" id="KW-0808">Transferase</keyword>
<accession>H6SSB8</accession>
<dbReference type="Gene3D" id="3.40.50.150">
    <property type="entry name" value="Vaccinia Virus protein VP39"/>
    <property type="match status" value="1"/>
</dbReference>
<sequence>MKIYNHPSFYGLSDTKYFINGVIEIVSSLQKKEGTYIGDNMIVLNRNLSFLDDPIFMTAFRTHITEEKDKALLWRMHTLLWGARKALALEGDFVECACYKGNSARVLCEALRFETIDKKYYLYDLFEHDQTMPHHELPAHSKELYGAVQARFRAYNNVIVTQGRVPEILAHVAPEKIAFLHLDLNNTQAELGALELLFDRLVPGAVLVLDDYGWSAYKDQKDAEDLWFAARGYSVLELPTGQGLLIK</sequence>
<dbReference type="EMBL" id="HE663493">
    <property type="protein sequence ID" value="CCG07797.1"/>
    <property type="molecule type" value="Genomic_DNA"/>
</dbReference>
<dbReference type="HOGENOM" id="CLU_061342_1_0_5"/>
<keyword evidence="2" id="KW-1185">Reference proteome</keyword>
<proteinExistence type="predicted"/>
<dbReference type="GO" id="GO:0032259">
    <property type="term" value="P:methylation"/>
    <property type="evidence" value="ECO:0007669"/>
    <property type="project" value="UniProtKB-KW"/>
</dbReference>
<organism evidence="1 2">
    <name type="scientific">Pararhodospirillum photometricum DSM 122</name>
    <dbReference type="NCBI Taxonomy" id="1150469"/>
    <lineage>
        <taxon>Bacteria</taxon>
        <taxon>Pseudomonadati</taxon>
        <taxon>Pseudomonadota</taxon>
        <taxon>Alphaproteobacteria</taxon>
        <taxon>Rhodospirillales</taxon>
        <taxon>Rhodospirillaceae</taxon>
        <taxon>Pararhodospirillum</taxon>
    </lineage>
</organism>
<dbReference type="KEGG" id="rpm:RSPPHO_01171"/>
<dbReference type="Pfam" id="PF13578">
    <property type="entry name" value="Methyltransf_24"/>
    <property type="match status" value="1"/>
</dbReference>
<dbReference type="eggNOG" id="COG4122">
    <property type="taxonomic scope" value="Bacteria"/>
</dbReference>
<dbReference type="InterPro" id="IPR029063">
    <property type="entry name" value="SAM-dependent_MTases_sf"/>
</dbReference>
<gene>
    <name evidence="1" type="ORF">RSPPHO_01171</name>
</gene>
<evidence type="ECO:0000313" key="2">
    <source>
        <dbReference type="Proteomes" id="UP000033220"/>
    </source>
</evidence>
<protein>
    <submittedName>
        <fullName evidence="1">Methyltransferase, homolog</fullName>
    </submittedName>
</protein>
<dbReference type="AlphaFoldDB" id="H6SSB8"/>
<dbReference type="SUPFAM" id="SSF53335">
    <property type="entry name" value="S-adenosyl-L-methionine-dependent methyltransferases"/>
    <property type="match status" value="1"/>
</dbReference>